<gene>
    <name evidence="5" type="ORF">MNBD_IGNAVI01-1647</name>
</gene>
<evidence type="ECO:0000256" key="1">
    <source>
        <dbReference type="ARBA" id="ARBA00004442"/>
    </source>
</evidence>
<evidence type="ECO:0000256" key="2">
    <source>
        <dbReference type="ARBA" id="ARBA00023136"/>
    </source>
</evidence>
<dbReference type="PANTHER" id="PTHR30329:SF21">
    <property type="entry name" value="LIPOPROTEIN YIAD-RELATED"/>
    <property type="match status" value="1"/>
</dbReference>
<dbReference type="InterPro" id="IPR050330">
    <property type="entry name" value="Bact_OuterMem_StrucFunc"/>
</dbReference>
<proteinExistence type="predicted"/>
<organism evidence="5">
    <name type="scientific">hydrothermal vent metagenome</name>
    <dbReference type="NCBI Taxonomy" id="652676"/>
    <lineage>
        <taxon>unclassified sequences</taxon>
        <taxon>metagenomes</taxon>
        <taxon>ecological metagenomes</taxon>
    </lineage>
</organism>
<comment type="subcellular location">
    <subcellularLocation>
        <location evidence="1">Cell outer membrane</location>
    </subcellularLocation>
</comment>
<accession>A0A3B1CZ63</accession>
<dbReference type="PRINTS" id="PR01021">
    <property type="entry name" value="OMPADOMAIN"/>
</dbReference>
<dbReference type="EMBL" id="UOGD01000399">
    <property type="protein sequence ID" value="VAX27960.1"/>
    <property type="molecule type" value="Genomic_DNA"/>
</dbReference>
<feature type="non-terminal residue" evidence="5">
    <location>
        <position position="1"/>
    </location>
</feature>
<dbReference type="PROSITE" id="PS51123">
    <property type="entry name" value="OMPA_2"/>
    <property type="match status" value="1"/>
</dbReference>
<dbReference type="SUPFAM" id="SSF103088">
    <property type="entry name" value="OmpA-like"/>
    <property type="match status" value="1"/>
</dbReference>
<evidence type="ECO:0000259" key="4">
    <source>
        <dbReference type="PROSITE" id="PS51123"/>
    </source>
</evidence>
<dbReference type="GO" id="GO:0009279">
    <property type="term" value="C:cell outer membrane"/>
    <property type="evidence" value="ECO:0007669"/>
    <property type="project" value="UniProtKB-SubCell"/>
</dbReference>
<reference evidence="5" key="1">
    <citation type="submission" date="2018-06" db="EMBL/GenBank/DDBJ databases">
        <authorList>
            <person name="Zhirakovskaya E."/>
        </authorList>
    </citation>
    <scope>NUCLEOTIDE SEQUENCE</scope>
</reference>
<feature type="domain" description="OmpA-like" evidence="4">
    <location>
        <begin position="1"/>
        <end position="80"/>
    </location>
</feature>
<protein>
    <recommendedName>
        <fullName evidence="4">OmpA-like domain-containing protein</fullName>
    </recommendedName>
</protein>
<dbReference type="CDD" id="cd07185">
    <property type="entry name" value="OmpA_C-like"/>
    <property type="match status" value="1"/>
</dbReference>
<name>A0A3B1CZ63_9ZZZZ</name>
<dbReference type="InterPro" id="IPR036737">
    <property type="entry name" value="OmpA-like_sf"/>
</dbReference>
<dbReference type="AlphaFoldDB" id="A0A3B1CZ63"/>
<keyword evidence="2" id="KW-0472">Membrane</keyword>
<dbReference type="Pfam" id="PF00691">
    <property type="entry name" value="OmpA"/>
    <property type="match status" value="1"/>
</dbReference>
<dbReference type="PRINTS" id="PR01023">
    <property type="entry name" value="NAFLGMOTY"/>
</dbReference>
<dbReference type="PANTHER" id="PTHR30329">
    <property type="entry name" value="STATOR ELEMENT OF FLAGELLAR MOTOR COMPLEX"/>
    <property type="match status" value="1"/>
</dbReference>
<evidence type="ECO:0000256" key="3">
    <source>
        <dbReference type="ARBA" id="ARBA00023237"/>
    </source>
</evidence>
<dbReference type="Gene3D" id="3.30.1330.60">
    <property type="entry name" value="OmpA-like domain"/>
    <property type="match status" value="1"/>
</dbReference>
<dbReference type="InterPro" id="IPR006665">
    <property type="entry name" value="OmpA-like"/>
</dbReference>
<evidence type="ECO:0000313" key="5">
    <source>
        <dbReference type="EMBL" id="VAX27960.1"/>
    </source>
</evidence>
<sequence>LTDAIIEIQGHSDNVGSDKANQKISEERAKAVYDWFIANRVDQNRLRYKGYGKTRPKYSNATKEGRDKNRRIEFFVERVSK</sequence>
<dbReference type="InterPro" id="IPR006664">
    <property type="entry name" value="OMP_bac"/>
</dbReference>
<keyword evidence="3" id="KW-0998">Cell outer membrane</keyword>